<evidence type="ECO:0000313" key="1">
    <source>
        <dbReference type="EMBL" id="SKC03387.1"/>
    </source>
</evidence>
<organism evidence="1 2">
    <name type="scientific">Sphingopyxis flava</name>
    <dbReference type="NCBI Taxonomy" id="1507287"/>
    <lineage>
        <taxon>Bacteria</taxon>
        <taxon>Pseudomonadati</taxon>
        <taxon>Pseudomonadota</taxon>
        <taxon>Alphaproteobacteria</taxon>
        <taxon>Sphingomonadales</taxon>
        <taxon>Sphingomonadaceae</taxon>
        <taxon>Sphingopyxis</taxon>
    </lineage>
</organism>
<evidence type="ECO:0000313" key="2">
    <source>
        <dbReference type="Proteomes" id="UP000190044"/>
    </source>
</evidence>
<keyword evidence="2" id="KW-1185">Reference proteome</keyword>
<reference evidence="2" key="1">
    <citation type="submission" date="2017-02" db="EMBL/GenBank/DDBJ databases">
        <authorList>
            <person name="Varghese N."/>
            <person name="Submissions S."/>
        </authorList>
    </citation>
    <scope>NUCLEOTIDE SEQUENCE [LARGE SCALE GENOMIC DNA]</scope>
    <source>
        <strain evidence="2">R11H</strain>
    </source>
</reference>
<name>A0A1T5G4Y4_9SPHN</name>
<protein>
    <submittedName>
        <fullName evidence="1">Uncharacterized protein</fullName>
    </submittedName>
</protein>
<sequence length="110" mass="11220">MLDHLATTPATVQSESNTLFASLELSKSHWLVTVSAPGSPKFSKYSVAGGDAAALLALLERLQMAAAQRLGAPVAITVIAEAGSTASGCTGCLSATAWPVAVSWSMKLTT</sequence>
<accession>A0A1T5G4Y4</accession>
<dbReference type="Proteomes" id="UP000190044">
    <property type="component" value="Unassembled WGS sequence"/>
</dbReference>
<dbReference type="RefSeq" id="WP_176141708.1">
    <property type="nucleotide sequence ID" value="NZ_FUYP01000057.1"/>
</dbReference>
<gene>
    <name evidence="1" type="ORF">SAMN06295937_10579</name>
</gene>
<proteinExistence type="predicted"/>
<dbReference type="AlphaFoldDB" id="A0A1T5G4Y4"/>
<dbReference type="EMBL" id="FUYP01000057">
    <property type="protein sequence ID" value="SKC03387.1"/>
    <property type="molecule type" value="Genomic_DNA"/>
</dbReference>